<feature type="domain" description="LysM" evidence="1">
    <location>
        <begin position="468"/>
        <end position="512"/>
    </location>
</feature>
<evidence type="ECO:0000313" key="2">
    <source>
        <dbReference type="EMBL" id="GAA0728344.1"/>
    </source>
</evidence>
<reference evidence="2 3" key="1">
    <citation type="journal article" date="2019" name="Int. J. Syst. Evol. Microbiol.">
        <title>The Global Catalogue of Microorganisms (GCM) 10K type strain sequencing project: providing services to taxonomists for standard genome sequencing and annotation.</title>
        <authorList>
            <consortium name="The Broad Institute Genomics Platform"/>
            <consortium name="The Broad Institute Genome Sequencing Center for Infectious Disease"/>
            <person name="Wu L."/>
            <person name="Ma J."/>
        </authorList>
    </citation>
    <scope>NUCLEOTIDE SEQUENCE [LARGE SCALE GENOMIC DNA]</scope>
    <source>
        <strain evidence="2 3">JCM 1405</strain>
    </source>
</reference>
<dbReference type="CDD" id="cd00118">
    <property type="entry name" value="LysM"/>
    <property type="match status" value="1"/>
</dbReference>
<dbReference type="SUPFAM" id="SSF54106">
    <property type="entry name" value="LysM domain"/>
    <property type="match status" value="1"/>
</dbReference>
<comment type="caution">
    <text evidence="2">The sequence shown here is derived from an EMBL/GenBank/DDBJ whole genome shotgun (WGS) entry which is preliminary data.</text>
</comment>
<gene>
    <name evidence="2" type="ORF">GCM10008905_27110</name>
</gene>
<evidence type="ECO:0000313" key="3">
    <source>
        <dbReference type="Proteomes" id="UP001500339"/>
    </source>
</evidence>
<dbReference type="PANTHER" id="PTHR33734:SF22">
    <property type="entry name" value="MEMBRANE-BOUND LYTIC MUREIN TRANSGLYCOSYLASE D"/>
    <property type="match status" value="1"/>
</dbReference>
<dbReference type="Gene3D" id="3.10.350.10">
    <property type="entry name" value="LysM domain"/>
    <property type="match status" value="1"/>
</dbReference>
<keyword evidence="3" id="KW-1185">Reference proteome</keyword>
<accession>A0ABN1J4A8</accession>
<protein>
    <submittedName>
        <fullName evidence="2">DUF3794 domain-containing protein</fullName>
    </submittedName>
</protein>
<sequence>MSMELIRENIECEQLLGENSADTVVKAEYVIPDTHPDITEILCIESKPFIVGREAMKDKVYLDGQVEYNIIYLAKEENGVGVHSITYVGKFSNYIDMPGAEHKMNCQCECYVEHMDCNIIHERKIGIEGIIKLKADVYKNYNFEIIKDVENSSDAQMLKNPMQVDKVIGNYGSDMIANCNIKIPADKPEIGNVLKCDLKIRKREVRILENRMSIEASILINLLYRGKDTKDIVMITEEVPMTKELEIDNLNSMMDNYTEFKVDSMQMNIREDEDGENRNVEVEALVKTDSKVTHKEDMDMIEDIYSPSAFMDIKKNNYNLNVIHGQTTTETVVKGDVEIEGPKPLEVVMCSGRVCITDKRIVEDKVIVEGVLNADIIYKTKDEEKYICSVSEEMPFSCPVEIPGCKIHMHSTAKAFLENIEADVEAGGIVLKALVKIYAMTSYMMPKEFLVDISQVEGKLPEKKASVTIYIVQPGDTLWKIAKRYFTTVETLVKINNIENIDYIKPGQKLIIPGRAYL</sequence>
<dbReference type="InterPro" id="IPR018392">
    <property type="entry name" value="LysM"/>
</dbReference>
<name>A0ABN1J4A8_9CLOT</name>
<dbReference type="EMBL" id="BAAACF010000003">
    <property type="protein sequence ID" value="GAA0728344.1"/>
    <property type="molecule type" value="Genomic_DNA"/>
</dbReference>
<organism evidence="2 3">
    <name type="scientific">Clostridium malenominatum</name>
    <dbReference type="NCBI Taxonomy" id="1539"/>
    <lineage>
        <taxon>Bacteria</taxon>
        <taxon>Bacillati</taxon>
        <taxon>Bacillota</taxon>
        <taxon>Clostridia</taxon>
        <taxon>Eubacteriales</taxon>
        <taxon>Clostridiaceae</taxon>
        <taxon>Clostridium</taxon>
    </lineage>
</organism>
<dbReference type="Pfam" id="PF01476">
    <property type="entry name" value="LysM"/>
    <property type="match status" value="1"/>
</dbReference>
<dbReference type="PANTHER" id="PTHR33734">
    <property type="entry name" value="LYSM DOMAIN-CONTAINING GPI-ANCHORED PROTEIN 2"/>
    <property type="match status" value="1"/>
</dbReference>
<dbReference type="InterPro" id="IPR036779">
    <property type="entry name" value="LysM_dom_sf"/>
</dbReference>
<dbReference type="RefSeq" id="WP_343770482.1">
    <property type="nucleotide sequence ID" value="NZ_BAAACF010000003.1"/>
</dbReference>
<proteinExistence type="predicted"/>
<evidence type="ECO:0000259" key="1">
    <source>
        <dbReference type="PROSITE" id="PS51782"/>
    </source>
</evidence>
<dbReference type="InterPro" id="IPR024300">
    <property type="entry name" value="SipL_SPOCS_dom"/>
</dbReference>
<dbReference type="SMART" id="SM00257">
    <property type="entry name" value="LysM"/>
    <property type="match status" value="1"/>
</dbReference>
<dbReference type="Proteomes" id="UP001500339">
    <property type="component" value="Unassembled WGS sequence"/>
</dbReference>
<dbReference type="PROSITE" id="PS51782">
    <property type="entry name" value="LYSM"/>
    <property type="match status" value="1"/>
</dbReference>
<dbReference type="Pfam" id="PF12673">
    <property type="entry name" value="SipL"/>
    <property type="match status" value="3"/>
</dbReference>